<evidence type="ECO:0000259" key="2">
    <source>
        <dbReference type="Pfam" id="PF22958"/>
    </source>
</evidence>
<comment type="similarity">
    <text evidence="1">Belongs to the LTN1 family.</text>
</comment>
<comment type="function">
    <text evidence="1">E3 ubiquitin-protein ligase. Component of the ribosome quality control complex (RQC), a ribosome-associated complex that mediates ubiquitination and extraction of incompletely synthesized nascent chains for proteasomal degradation.</text>
</comment>
<dbReference type="InterPro" id="IPR054476">
    <property type="entry name" value="Ltn1_N"/>
</dbReference>
<proteinExistence type="inferred from homology"/>
<keyword evidence="4" id="KW-1185">Reference proteome</keyword>
<evidence type="ECO:0000256" key="1">
    <source>
        <dbReference type="RuleBase" id="RU367090"/>
    </source>
</evidence>
<dbReference type="EMBL" id="BTRK01000005">
    <property type="protein sequence ID" value="GMR51824.1"/>
    <property type="molecule type" value="Genomic_DNA"/>
</dbReference>
<keyword evidence="1" id="KW-0833">Ubl conjugation pathway</keyword>
<dbReference type="AlphaFoldDB" id="A0AAN5I533"/>
<dbReference type="GO" id="GO:0008270">
    <property type="term" value="F:zinc ion binding"/>
    <property type="evidence" value="ECO:0007669"/>
    <property type="project" value="UniProtKB-KW"/>
</dbReference>
<dbReference type="PANTHER" id="PTHR12389">
    <property type="entry name" value="ZINC FINGER PROTEIN 294"/>
    <property type="match status" value="1"/>
</dbReference>
<evidence type="ECO:0000313" key="3">
    <source>
        <dbReference type="EMBL" id="GMR51824.1"/>
    </source>
</evidence>
<dbReference type="GO" id="GO:1990116">
    <property type="term" value="P:ribosome-associated ubiquitin-dependent protein catabolic process"/>
    <property type="evidence" value="ECO:0007669"/>
    <property type="project" value="UniProtKB-UniRule"/>
</dbReference>
<comment type="catalytic activity">
    <reaction evidence="1">
        <text>S-ubiquitinyl-[E2 ubiquitin-conjugating enzyme]-L-cysteine + [acceptor protein]-L-lysine = [E2 ubiquitin-conjugating enzyme]-L-cysteine + N(6)-ubiquitinyl-[acceptor protein]-L-lysine.</text>
        <dbReference type="EC" id="2.3.2.27"/>
    </reaction>
</comment>
<dbReference type="GO" id="GO:1990112">
    <property type="term" value="C:RQC complex"/>
    <property type="evidence" value="ECO:0007669"/>
    <property type="project" value="UniProtKB-UniRule"/>
</dbReference>
<comment type="subunit">
    <text evidence="1">Component of the ribosome quality control complex (RQC).</text>
</comment>
<feature type="non-terminal residue" evidence="3">
    <location>
        <position position="1"/>
    </location>
</feature>
<dbReference type="GO" id="GO:0005829">
    <property type="term" value="C:cytosol"/>
    <property type="evidence" value="ECO:0007669"/>
    <property type="project" value="UniProtKB-UniRule"/>
</dbReference>
<comment type="caution">
    <text evidence="3">The sequence shown here is derived from an EMBL/GenBank/DDBJ whole genome shotgun (WGS) entry which is preliminary data.</text>
</comment>
<keyword evidence="1" id="KW-0808">Transferase</keyword>
<dbReference type="GO" id="GO:0061630">
    <property type="term" value="F:ubiquitin protein ligase activity"/>
    <property type="evidence" value="ECO:0007669"/>
    <property type="project" value="UniProtKB-UniRule"/>
</dbReference>
<name>A0AAN5I533_9BILA</name>
<dbReference type="GO" id="GO:0072344">
    <property type="term" value="P:rescue of stalled ribosome"/>
    <property type="evidence" value="ECO:0007669"/>
    <property type="project" value="UniProtKB-UniRule"/>
</dbReference>
<reference evidence="4" key="1">
    <citation type="submission" date="2022-10" db="EMBL/GenBank/DDBJ databases">
        <title>Genome assembly of Pristionchus species.</title>
        <authorList>
            <person name="Yoshida K."/>
            <person name="Sommer R.J."/>
        </authorList>
    </citation>
    <scope>NUCLEOTIDE SEQUENCE [LARGE SCALE GENOMIC DNA]</scope>
    <source>
        <strain evidence="4">RS5460</strain>
    </source>
</reference>
<dbReference type="PANTHER" id="PTHR12389:SF0">
    <property type="entry name" value="E3 UBIQUITIN-PROTEIN LIGASE LISTERIN"/>
    <property type="match status" value="1"/>
</dbReference>
<comment type="pathway">
    <text evidence="1">Protein modification; protein ubiquitination.</text>
</comment>
<keyword evidence="1" id="KW-0479">Metal-binding</keyword>
<protein>
    <recommendedName>
        <fullName evidence="1">E3 ubiquitin-protein ligase listerin</fullName>
        <ecNumber evidence="1">2.3.2.27</ecNumber>
    </recommendedName>
    <alternativeName>
        <fullName evidence="1">RING-type E3 ubiquitin transferase listerin</fullName>
    </alternativeName>
</protein>
<feature type="domain" description="E3 ubiquitin-protein ligase listerin N-terminal" evidence="2">
    <location>
        <begin position="51"/>
        <end position="231"/>
    </location>
</feature>
<dbReference type="SUPFAM" id="SSF48371">
    <property type="entry name" value="ARM repeat"/>
    <property type="match status" value="1"/>
</dbReference>
<dbReference type="InterPro" id="IPR039795">
    <property type="entry name" value="LTN1/Rkr1"/>
</dbReference>
<gene>
    <name evidence="3" type="ORF">PMAYCL1PPCAC_22019</name>
</gene>
<evidence type="ECO:0000313" key="4">
    <source>
        <dbReference type="Proteomes" id="UP001328107"/>
    </source>
</evidence>
<dbReference type="Proteomes" id="UP001328107">
    <property type="component" value="Unassembled WGS sequence"/>
</dbReference>
<dbReference type="InterPro" id="IPR016024">
    <property type="entry name" value="ARM-type_fold"/>
</dbReference>
<keyword evidence="1" id="KW-0863">Zinc-finger</keyword>
<keyword evidence="1" id="KW-0862">Zinc</keyword>
<feature type="non-terminal residue" evidence="3">
    <location>
        <position position="650"/>
    </location>
</feature>
<sequence>FATMSKANRTKSGVKSASSQMAADLLSSGGMLTFDALAGGCASMVETEDTISLKKLAKRDSSTREKAIRELLERCTAENAETVQSTCSNFAAQFDRIIFDCSPTVRNLAMKLVAKQVNLLKKKAEKDLFNILPWIVFARCDPFTPCATEASTFLSGVFSKEKLEEVLRKLSGTILEVVEGVLSGQSNLLNPSKLMKNDEEDSREERAARLSEQSYGVLCLFLQGEKREEAEQILMRRMKGIKSNDLTRGLLAAVSACVDPVSIMTSCSLFEHLMTVFSSSDQCALLPLSTDLLLALLGEKTPLNDKQKRRTVATLLAFVKKCGVCDWDSLGVRLLPLFSSLCSMMGEDSARATFIANWFGALQANGIPAKECILYAGDCIKYVLALLPNPSPDETASALEMIFFLVSQSSATDPSTLQALIVWSLPRIAEAKVRFFLEEVLRRCRENMASSRPLLLSLLSLHSDHLLFGWEYLLQSGEENLPIHLLKDAPDAHLISLSDSISLLHRVIESGDASLAPLYSRLRALLPSSSLERDTPLPYSPLVSSLLTTVEEDEVKRIVGELKEEDRRKCVEEWARAEKSEPLIRLYRLMGEAERSEIEQKLLSLESSPEFLANVAASCESSHEFAREVGVRLVRGYVGQALKETKGEKF</sequence>
<organism evidence="3 4">
    <name type="scientific">Pristionchus mayeri</name>
    <dbReference type="NCBI Taxonomy" id="1317129"/>
    <lineage>
        <taxon>Eukaryota</taxon>
        <taxon>Metazoa</taxon>
        <taxon>Ecdysozoa</taxon>
        <taxon>Nematoda</taxon>
        <taxon>Chromadorea</taxon>
        <taxon>Rhabditida</taxon>
        <taxon>Rhabditina</taxon>
        <taxon>Diplogasteromorpha</taxon>
        <taxon>Diplogasteroidea</taxon>
        <taxon>Neodiplogasteridae</taxon>
        <taxon>Pristionchus</taxon>
    </lineage>
</organism>
<dbReference type="GO" id="GO:0043023">
    <property type="term" value="F:ribosomal large subunit binding"/>
    <property type="evidence" value="ECO:0007669"/>
    <property type="project" value="TreeGrafter"/>
</dbReference>
<dbReference type="Pfam" id="PF22958">
    <property type="entry name" value="Ltn1_1st"/>
    <property type="match status" value="1"/>
</dbReference>
<dbReference type="EC" id="2.3.2.27" evidence="1"/>
<accession>A0AAN5I533</accession>